<feature type="region of interest" description="Disordered" evidence="1">
    <location>
        <begin position="1"/>
        <end position="20"/>
    </location>
</feature>
<evidence type="ECO:0000313" key="2">
    <source>
        <dbReference type="EMBL" id="SAP16340.1"/>
    </source>
</evidence>
<organism evidence="2">
    <name type="scientific">Nonomuraea gerenzanensis</name>
    <dbReference type="NCBI Taxonomy" id="93944"/>
    <lineage>
        <taxon>Bacteria</taxon>
        <taxon>Bacillati</taxon>
        <taxon>Actinomycetota</taxon>
        <taxon>Actinomycetes</taxon>
        <taxon>Streptosporangiales</taxon>
        <taxon>Streptosporangiaceae</taxon>
        <taxon>Nonomuraea</taxon>
    </lineage>
</organism>
<gene>
    <name evidence="2" type="ORF">BN4615_P11003</name>
</gene>
<protein>
    <submittedName>
        <fullName evidence="2">Uncharacterized protein</fullName>
    </submittedName>
</protein>
<dbReference type="AlphaFoldDB" id="A0A1M4BL01"/>
<evidence type="ECO:0000256" key="1">
    <source>
        <dbReference type="SAM" id="MobiDB-lite"/>
    </source>
</evidence>
<reference evidence="2" key="1">
    <citation type="submission" date="2016-04" db="EMBL/GenBank/DDBJ databases">
        <authorList>
            <person name="Evans L.H."/>
            <person name="Alamgir A."/>
            <person name="Owens N."/>
            <person name="Weber N.D."/>
            <person name="Virtaneva K."/>
            <person name="Barbian K."/>
            <person name="Babar A."/>
            <person name="Rosenke K."/>
        </authorList>
    </citation>
    <scope>NUCLEOTIDE SEQUENCE</scope>
    <source>
        <strain evidence="2">Nono1</strain>
    </source>
</reference>
<sequence length="52" mass="4993">MRTHVTGTAGRLSAGPDRGDGLFGLLNPLASGSDRLRGPAGFGGGQGLAGAA</sequence>
<proteinExistence type="predicted"/>
<dbReference type="EMBL" id="LT559121">
    <property type="protein sequence ID" value="SAP16340.1"/>
    <property type="molecule type" value="Genomic_DNA"/>
</dbReference>
<accession>A0A1M4BL01</accession>
<name>A0A1M4BL01_9ACTN</name>